<dbReference type="PROSITE" id="PS51257">
    <property type="entry name" value="PROKAR_LIPOPROTEIN"/>
    <property type="match status" value="1"/>
</dbReference>
<dbReference type="Gene3D" id="2.40.50.100">
    <property type="match status" value="2"/>
</dbReference>
<dbReference type="PANTHER" id="PTHR30469:SF15">
    <property type="entry name" value="HLYD FAMILY OF SECRETION PROTEINS"/>
    <property type="match status" value="1"/>
</dbReference>
<reference evidence="5 6" key="1">
    <citation type="submission" date="2022-09" db="EMBL/GenBank/DDBJ databases">
        <authorList>
            <person name="Kop L."/>
        </authorList>
    </citation>
    <scope>NUCLEOTIDE SEQUENCE [LARGE SCALE GENOMIC DNA]</scope>
    <source>
        <strain evidence="5 6">347</strain>
    </source>
</reference>
<evidence type="ECO:0000256" key="1">
    <source>
        <dbReference type="ARBA" id="ARBA00009477"/>
    </source>
</evidence>
<feature type="domain" description="Multidrug resistance protein MdtA-like barrel-sandwich hybrid" evidence="4">
    <location>
        <begin position="75"/>
        <end position="258"/>
    </location>
</feature>
<dbReference type="PANTHER" id="PTHR30469">
    <property type="entry name" value="MULTIDRUG RESISTANCE PROTEIN MDTA"/>
    <property type="match status" value="1"/>
</dbReference>
<dbReference type="Gene3D" id="1.10.287.470">
    <property type="entry name" value="Helix hairpin bin"/>
    <property type="match status" value="2"/>
</dbReference>
<organism evidence="5 6">
    <name type="scientific">Nitrospina watsonii</name>
    <dbReference type="NCBI Taxonomy" id="1323948"/>
    <lineage>
        <taxon>Bacteria</taxon>
        <taxon>Pseudomonadati</taxon>
        <taxon>Nitrospinota/Tectimicrobiota group</taxon>
        <taxon>Nitrospinota</taxon>
        <taxon>Nitrospinia</taxon>
        <taxon>Nitrospinales</taxon>
        <taxon>Nitrospinaceae</taxon>
        <taxon>Nitrospina</taxon>
    </lineage>
</organism>
<keyword evidence="6" id="KW-1185">Reference proteome</keyword>
<accession>A0ABM9HBK2</accession>
<dbReference type="Proteomes" id="UP001157733">
    <property type="component" value="Chromosome"/>
</dbReference>
<keyword evidence="2" id="KW-0175">Coiled coil</keyword>
<evidence type="ECO:0000313" key="6">
    <source>
        <dbReference type="Proteomes" id="UP001157733"/>
    </source>
</evidence>
<feature type="coiled-coil region" evidence="2">
    <location>
        <begin position="107"/>
        <end position="160"/>
    </location>
</feature>
<dbReference type="InterPro" id="IPR058625">
    <property type="entry name" value="MdtA-like_BSH"/>
</dbReference>
<proteinExistence type="inferred from homology"/>
<dbReference type="EMBL" id="OX336137">
    <property type="protein sequence ID" value="CAI2717497.1"/>
    <property type="molecule type" value="Genomic_DNA"/>
</dbReference>
<name>A0ABM9HBK2_9BACT</name>
<dbReference type="Pfam" id="PF25917">
    <property type="entry name" value="BSH_RND"/>
    <property type="match status" value="1"/>
</dbReference>
<dbReference type="Gene3D" id="2.40.420.20">
    <property type="match status" value="1"/>
</dbReference>
<gene>
    <name evidence="5" type="ORF">NSPWAT_0638</name>
</gene>
<dbReference type="InterPro" id="IPR006143">
    <property type="entry name" value="RND_pump_MFP"/>
</dbReference>
<protein>
    <submittedName>
        <fullName evidence="5">Biotin_lipoyl_2 domain-containing protein</fullName>
    </submittedName>
</protein>
<comment type="similarity">
    <text evidence="1">Belongs to the membrane fusion protein (MFP) (TC 8.A.1) family.</text>
</comment>
<evidence type="ECO:0000256" key="3">
    <source>
        <dbReference type="SAM" id="MobiDB-lite"/>
    </source>
</evidence>
<sequence>MSDFSQKPGRGASFLLLAGMLAGALFVAACPQPKSEEVRPQRRELQLPVQIGKVIVRDVVDEIRSVGNIAAEQRVVITAEVEGRIRRLPVEEGQSLPAGSLIASIDARQYEMQVQRLEAEQAKAQKEYEKTLSGARPEDKEKLKAQLKADESALELAVKEEARFRKLVAEGVVPQSSLDEAIDRVQRAHESLRSSRAALQAGTRSRDEDILQAKSNLESMTQQLRLAKLDLSKTRIRAPFDGVVIAKRVEVGAYAAAGIPIIEMIGSSKLKAVLELPQSYRGKLQNISEAEFEVVELGLKFKLNHNLRHTVRVIPDANIFSGNVQVQIDLPDPNPALFPGLTLEAMIRFDTRKNVKHVPSISLVIGEQGTVVYIVEEGKAKLVPVRAFKEHEGLVEIDDFTHQLMPQADLIMRGSGAVFPGAKVFITNPEPKAEPPFNAAESDKKPNPSQDSET</sequence>
<evidence type="ECO:0000256" key="2">
    <source>
        <dbReference type="SAM" id="Coils"/>
    </source>
</evidence>
<dbReference type="SUPFAM" id="SSF111369">
    <property type="entry name" value="HlyD-like secretion proteins"/>
    <property type="match status" value="2"/>
</dbReference>
<dbReference type="NCBIfam" id="TIGR01730">
    <property type="entry name" value="RND_mfp"/>
    <property type="match status" value="1"/>
</dbReference>
<feature type="region of interest" description="Disordered" evidence="3">
    <location>
        <begin position="429"/>
        <end position="454"/>
    </location>
</feature>
<evidence type="ECO:0000313" key="5">
    <source>
        <dbReference type="EMBL" id="CAI2717497.1"/>
    </source>
</evidence>
<evidence type="ECO:0000259" key="4">
    <source>
        <dbReference type="Pfam" id="PF25917"/>
    </source>
</evidence>
<dbReference type="RefSeq" id="WP_282010434.1">
    <property type="nucleotide sequence ID" value="NZ_OX336137.1"/>
</dbReference>